<dbReference type="Proteomes" id="UP000008743">
    <property type="component" value="Unassembled WGS sequence"/>
</dbReference>
<sequence>MDGEVHVDPTLSFGYYARLAQRLHEAAALALSNGQRDKARVLLLRFTTLCLEGLPRHPEYQSPKHRDDKRRLLALCRNAITVLEKFKSEALQQSETGTSGGAGTGTTTLQSSSSSSPSAMHDTSSSEASLLTHSTGAIGEESEGHETDNAWPVEVAAAELPSSTDSPSQQTQPETPQESTGTPETEHGVIASRHQRGPPGRVRLLRRDSDFEIILGAGHGNGSGEIGAGTFGKVYKVRDCQTDTVCVMKRIPYSSPSDVQAITRETMLLRKLVHPNIVAYRTLFASQRVPESMCLVMEYCNGGDLQAWMEQYVCRPDVTLHPATTPTLPEAVLLHWMEQLARALAFVHASGILHRDLKPSNFLLVTPASPLEDYFTQHYPHTLPSLKPSAGGRRDDHPPSDDATSPEAAYMPSHPEFHLPREFLSSGSPFPPIIKLGDFGLGYELGPSREFASTRAGTVIYWPPEIMAAQASSKASEVYSFGAIFIELALAPGMVATSLLLPKDLALHLARLRALYSEAFADALVDMINFAPEDRPSFNETVLALQLIQQLNLKGV</sequence>
<dbReference type="EC" id="2.7.11.1" evidence="2"/>
<keyword evidence="5 10" id="KW-0547">Nucleotide-binding</keyword>
<feature type="region of interest" description="Disordered" evidence="11">
    <location>
        <begin position="92"/>
        <end position="131"/>
    </location>
</feature>
<evidence type="ECO:0000256" key="8">
    <source>
        <dbReference type="ARBA" id="ARBA00047899"/>
    </source>
</evidence>
<dbReference type="InterPro" id="IPR017441">
    <property type="entry name" value="Protein_kinase_ATP_BS"/>
</dbReference>
<dbReference type="PROSITE" id="PS50011">
    <property type="entry name" value="PROTEIN_KINASE_DOM"/>
    <property type="match status" value="1"/>
</dbReference>
<dbReference type="PROSITE" id="PS00107">
    <property type="entry name" value="PROTEIN_KINASE_ATP"/>
    <property type="match status" value="1"/>
</dbReference>
<evidence type="ECO:0000256" key="5">
    <source>
        <dbReference type="ARBA" id="ARBA00022741"/>
    </source>
</evidence>
<feature type="compositionally biased region" description="Low complexity" evidence="11">
    <location>
        <begin position="105"/>
        <end position="126"/>
    </location>
</feature>
<evidence type="ECO:0000256" key="6">
    <source>
        <dbReference type="ARBA" id="ARBA00022777"/>
    </source>
</evidence>
<evidence type="ECO:0000256" key="7">
    <source>
        <dbReference type="ARBA" id="ARBA00022840"/>
    </source>
</evidence>
<keyword evidence="3 13" id="KW-0723">Serine/threonine-protein kinase</keyword>
<dbReference type="PANTHER" id="PTHR43671">
    <property type="entry name" value="SERINE/THREONINE-PROTEIN KINASE NEK"/>
    <property type="match status" value="1"/>
</dbReference>
<keyword evidence="7 10" id="KW-0067">ATP-binding</keyword>
<name>A0A0D2WL82_CAPO3</name>
<dbReference type="Gene3D" id="1.20.58.80">
    <property type="entry name" value="Phosphotransferase system, lactose/cellobiose-type IIA subunit"/>
    <property type="match status" value="1"/>
</dbReference>
<organism evidence="13 14">
    <name type="scientific">Capsaspora owczarzaki (strain ATCC 30864)</name>
    <dbReference type="NCBI Taxonomy" id="595528"/>
    <lineage>
        <taxon>Eukaryota</taxon>
        <taxon>Filasterea</taxon>
        <taxon>Capsaspora</taxon>
    </lineage>
</organism>
<evidence type="ECO:0000313" key="13">
    <source>
        <dbReference type="EMBL" id="KJE90543.1"/>
    </source>
</evidence>
<dbReference type="InterPro" id="IPR000719">
    <property type="entry name" value="Prot_kinase_dom"/>
</dbReference>
<dbReference type="InParanoid" id="A0A0D2WL82"/>
<keyword evidence="14" id="KW-1185">Reference proteome</keyword>
<evidence type="ECO:0000256" key="1">
    <source>
        <dbReference type="ARBA" id="ARBA00010886"/>
    </source>
</evidence>
<evidence type="ECO:0000256" key="10">
    <source>
        <dbReference type="PROSITE-ProRule" id="PRU10141"/>
    </source>
</evidence>
<dbReference type="STRING" id="595528.A0A0D2WL82"/>
<keyword evidence="4" id="KW-0808">Transferase</keyword>
<evidence type="ECO:0000256" key="2">
    <source>
        <dbReference type="ARBA" id="ARBA00012513"/>
    </source>
</evidence>
<dbReference type="eggNOG" id="KOG0595">
    <property type="taxonomic scope" value="Eukaryota"/>
</dbReference>
<gene>
    <name evidence="13" type="ORF">CAOG_001845</name>
</gene>
<dbReference type="Gene3D" id="1.10.510.10">
    <property type="entry name" value="Transferase(Phosphotransferase) domain 1"/>
    <property type="match status" value="2"/>
</dbReference>
<dbReference type="EMBL" id="KE346361">
    <property type="protein sequence ID" value="KJE90543.1"/>
    <property type="molecule type" value="Genomic_DNA"/>
</dbReference>
<proteinExistence type="inferred from homology"/>
<evidence type="ECO:0000256" key="4">
    <source>
        <dbReference type="ARBA" id="ARBA00022679"/>
    </source>
</evidence>
<comment type="similarity">
    <text evidence="1">Belongs to the protein kinase superfamily. NEK Ser/Thr protein kinase family. NIMA subfamily.</text>
</comment>
<evidence type="ECO:0000313" key="14">
    <source>
        <dbReference type="Proteomes" id="UP000008743"/>
    </source>
</evidence>
<comment type="catalytic activity">
    <reaction evidence="9">
        <text>L-seryl-[protein] + ATP = O-phospho-L-seryl-[protein] + ADP + H(+)</text>
        <dbReference type="Rhea" id="RHEA:17989"/>
        <dbReference type="Rhea" id="RHEA-COMP:9863"/>
        <dbReference type="Rhea" id="RHEA-COMP:11604"/>
        <dbReference type="ChEBI" id="CHEBI:15378"/>
        <dbReference type="ChEBI" id="CHEBI:29999"/>
        <dbReference type="ChEBI" id="CHEBI:30616"/>
        <dbReference type="ChEBI" id="CHEBI:83421"/>
        <dbReference type="ChEBI" id="CHEBI:456216"/>
        <dbReference type="EC" id="2.7.11.1"/>
    </reaction>
</comment>
<feature type="region of interest" description="Disordered" evidence="11">
    <location>
        <begin position="159"/>
        <end position="201"/>
    </location>
</feature>
<feature type="region of interest" description="Disordered" evidence="11">
    <location>
        <begin position="383"/>
        <end position="409"/>
    </location>
</feature>
<feature type="compositionally biased region" description="Low complexity" evidence="11">
    <location>
        <begin position="161"/>
        <end position="183"/>
    </location>
</feature>
<keyword evidence="6 13" id="KW-0418">Kinase</keyword>
<reference evidence="14" key="1">
    <citation type="submission" date="2011-02" db="EMBL/GenBank/DDBJ databases">
        <title>The Genome Sequence of Capsaspora owczarzaki ATCC 30864.</title>
        <authorList>
            <person name="Russ C."/>
            <person name="Cuomo C."/>
            <person name="Burger G."/>
            <person name="Gray M.W."/>
            <person name="Holland P.W.H."/>
            <person name="King N."/>
            <person name="Lang F.B.F."/>
            <person name="Roger A.J."/>
            <person name="Ruiz-Trillo I."/>
            <person name="Young S.K."/>
            <person name="Zeng Q."/>
            <person name="Gargeya S."/>
            <person name="Alvarado L."/>
            <person name="Berlin A."/>
            <person name="Chapman S.B."/>
            <person name="Chen Z."/>
            <person name="Freedman E."/>
            <person name="Gellesch M."/>
            <person name="Goldberg J."/>
            <person name="Griggs A."/>
            <person name="Gujja S."/>
            <person name="Heilman E."/>
            <person name="Heiman D."/>
            <person name="Howarth C."/>
            <person name="Mehta T."/>
            <person name="Neiman D."/>
            <person name="Pearson M."/>
            <person name="Roberts A."/>
            <person name="Saif S."/>
            <person name="Shea T."/>
            <person name="Shenoy N."/>
            <person name="Sisk P."/>
            <person name="Stolte C."/>
            <person name="Sykes S."/>
            <person name="White J."/>
            <person name="Yandava C."/>
            <person name="Haas B."/>
            <person name="Nusbaum C."/>
            <person name="Birren B."/>
        </authorList>
    </citation>
    <scope>NUCLEOTIDE SEQUENCE</scope>
    <source>
        <strain evidence="14">ATCC 30864</strain>
    </source>
</reference>
<evidence type="ECO:0000256" key="11">
    <source>
        <dbReference type="SAM" id="MobiDB-lite"/>
    </source>
</evidence>
<dbReference type="PANTHER" id="PTHR43671:SF98">
    <property type="entry name" value="SERINE_THREONINE-PROTEIN KINASE NEK11"/>
    <property type="match status" value="1"/>
</dbReference>
<dbReference type="Pfam" id="PF00069">
    <property type="entry name" value="Pkinase"/>
    <property type="match status" value="2"/>
</dbReference>
<protein>
    <recommendedName>
        <fullName evidence="2">non-specific serine/threonine protein kinase</fullName>
        <ecNumber evidence="2">2.7.11.1</ecNumber>
    </recommendedName>
</protein>
<dbReference type="RefSeq" id="XP_004364713.1">
    <property type="nucleotide sequence ID" value="XM_004364656.2"/>
</dbReference>
<dbReference type="SMART" id="SM00220">
    <property type="entry name" value="S_TKc"/>
    <property type="match status" value="1"/>
</dbReference>
<dbReference type="AlphaFoldDB" id="A0A0D2WL82"/>
<dbReference type="InterPro" id="IPR011009">
    <property type="entry name" value="Kinase-like_dom_sf"/>
</dbReference>
<dbReference type="InterPro" id="IPR050660">
    <property type="entry name" value="NEK_Ser/Thr_kinase"/>
</dbReference>
<comment type="catalytic activity">
    <reaction evidence="8">
        <text>L-threonyl-[protein] + ATP = O-phospho-L-threonyl-[protein] + ADP + H(+)</text>
        <dbReference type="Rhea" id="RHEA:46608"/>
        <dbReference type="Rhea" id="RHEA-COMP:11060"/>
        <dbReference type="Rhea" id="RHEA-COMP:11605"/>
        <dbReference type="ChEBI" id="CHEBI:15378"/>
        <dbReference type="ChEBI" id="CHEBI:30013"/>
        <dbReference type="ChEBI" id="CHEBI:30616"/>
        <dbReference type="ChEBI" id="CHEBI:61977"/>
        <dbReference type="ChEBI" id="CHEBI:456216"/>
        <dbReference type="EC" id="2.7.11.1"/>
    </reaction>
</comment>
<dbReference type="OrthoDB" id="10252171at2759"/>
<dbReference type="GO" id="GO:0004674">
    <property type="term" value="F:protein serine/threonine kinase activity"/>
    <property type="evidence" value="ECO:0007669"/>
    <property type="project" value="UniProtKB-KW"/>
</dbReference>
<evidence type="ECO:0000256" key="9">
    <source>
        <dbReference type="ARBA" id="ARBA00048679"/>
    </source>
</evidence>
<accession>A0A0D2WL82</accession>
<dbReference type="SUPFAM" id="SSF56112">
    <property type="entry name" value="Protein kinase-like (PK-like)"/>
    <property type="match status" value="1"/>
</dbReference>
<dbReference type="PhylomeDB" id="A0A0D2WL82"/>
<feature type="domain" description="Protein kinase" evidence="12">
    <location>
        <begin position="220"/>
        <end position="548"/>
    </location>
</feature>
<dbReference type="GO" id="GO:0005524">
    <property type="term" value="F:ATP binding"/>
    <property type="evidence" value="ECO:0007669"/>
    <property type="project" value="UniProtKB-UniRule"/>
</dbReference>
<evidence type="ECO:0000256" key="3">
    <source>
        <dbReference type="ARBA" id="ARBA00022527"/>
    </source>
</evidence>
<feature type="binding site" evidence="10">
    <location>
        <position position="249"/>
    </location>
    <ligand>
        <name>ATP</name>
        <dbReference type="ChEBI" id="CHEBI:30616"/>
    </ligand>
</feature>
<dbReference type="PROSITE" id="PS00108">
    <property type="entry name" value="PROTEIN_KINASE_ST"/>
    <property type="match status" value="1"/>
</dbReference>
<evidence type="ECO:0000259" key="12">
    <source>
        <dbReference type="PROSITE" id="PS50011"/>
    </source>
</evidence>
<dbReference type="InterPro" id="IPR008271">
    <property type="entry name" value="Ser/Thr_kinase_AS"/>
</dbReference>